<evidence type="ECO:0000256" key="8">
    <source>
        <dbReference type="ARBA" id="ARBA00048679"/>
    </source>
</evidence>
<dbReference type="EMBL" id="JAGTJS010000040">
    <property type="protein sequence ID" value="KAH7230272.1"/>
    <property type="molecule type" value="Genomic_DNA"/>
</dbReference>
<dbReference type="InterPro" id="IPR053235">
    <property type="entry name" value="Ser_Thr_kinase"/>
</dbReference>
<evidence type="ECO:0000256" key="9">
    <source>
        <dbReference type="PROSITE-ProRule" id="PRU10141"/>
    </source>
</evidence>
<evidence type="ECO:0000259" key="11">
    <source>
        <dbReference type="PROSITE" id="PS50011"/>
    </source>
</evidence>
<dbReference type="PROSITE" id="PS50011">
    <property type="entry name" value="PROTEIN_KINASE_DOM"/>
    <property type="match status" value="1"/>
</dbReference>
<keyword evidence="4 9" id="KW-0547">Nucleotide-binding</keyword>
<feature type="region of interest" description="Disordered" evidence="10">
    <location>
        <begin position="1"/>
        <end position="20"/>
    </location>
</feature>
<dbReference type="CDD" id="cd00180">
    <property type="entry name" value="PKc"/>
    <property type="match status" value="1"/>
</dbReference>
<evidence type="ECO:0000256" key="6">
    <source>
        <dbReference type="ARBA" id="ARBA00022840"/>
    </source>
</evidence>
<evidence type="ECO:0000313" key="12">
    <source>
        <dbReference type="EMBL" id="KAH7230272.1"/>
    </source>
</evidence>
<name>A0A9P9G2X1_FUSSL</name>
<gene>
    <name evidence="12" type="ORF">B0J15DRAFT_577185</name>
</gene>
<dbReference type="PROSITE" id="PS00107">
    <property type="entry name" value="PROTEIN_KINASE_ATP"/>
    <property type="match status" value="1"/>
</dbReference>
<feature type="domain" description="Protein kinase" evidence="11">
    <location>
        <begin position="202"/>
        <end position="471"/>
    </location>
</feature>
<evidence type="ECO:0000256" key="5">
    <source>
        <dbReference type="ARBA" id="ARBA00022777"/>
    </source>
</evidence>
<evidence type="ECO:0000256" key="2">
    <source>
        <dbReference type="ARBA" id="ARBA00022527"/>
    </source>
</evidence>
<dbReference type="InterPro" id="IPR017441">
    <property type="entry name" value="Protein_kinase_ATP_BS"/>
</dbReference>
<keyword evidence="2" id="KW-0723">Serine/threonine-protein kinase</keyword>
<protein>
    <recommendedName>
        <fullName evidence="1">non-specific serine/threonine protein kinase</fullName>
        <ecNumber evidence="1">2.7.11.1</ecNumber>
    </recommendedName>
</protein>
<dbReference type="PANTHER" id="PTHR24361:SF433">
    <property type="entry name" value="PROTEIN KINASE DOMAIN-CONTAINING PROTEIN"/>
    <property type="match status" value="1"/>
</dbReference>
<keyword evidence="5 12" id="KW-0418">Kinase</keyword>
<organism evidence="12 13">
    <name type="scientific">Fusarium solani</name>
    <name type="common">Filamentous fungus</name>
    <dbReference type="NCBI Taxonomy" id="169388"/>
    <lineage>
        <taxon>Eukaryota</taxon>
        <taxon>Fungi</taxon>
        <taxon>Dikarya</taxon>
        <taxon>Ascomycota</taxon>
        <taxon>Pezizomycotina</taxon>
        <taxon>Sordariomycetes</taxon>
        <taxon>Hypocreomycetidae</taxon>
        <taxon>Hypocreales</taxon>
        <taxon>Nectriaceae</taxon>
        <taxon>Fusarium</taxon>
        <taxon>Fusarium solani species complex</taxon>
    </lineage>
</organism>
<dbReference type="GO" id="GO:0004674">
    <property type="term" value="F:protein serine/threonine kinase activity"/>
    <property type="evidence" value="ECO:0007669"/>
    <property type="project" value="UniProtKB-KW"/>
</dbReference>
<feature type="region of interest" description="Disordered" evidence="10">
    <location>
        <begin position="472"/>
        <end position="506"/>
    </location>
</feature>
<dbReference type="OrthoDB" id="5979581at2759"/>
<dbReference type="SUPFAM" id="SSF56112">
    <property type="entry name" value="Protein kinase-like (PK-like)"/>
    <property type="match status" value="1"/>
</dbReference>
<dbReference type="InterPro" id="IPR011009">
    <property type="entry name" value="Kinase-like_dom_sf"/>
</dbReference>
<comment type="caution">
    <text evidence="12">The sequence shown here is derived from an EMBL/GenBank/DDBJ whole genome shotgun (WGS) entry which is preliminary data.</text>
</comment>
<evidence type="ECO:0000256" key="4">
    <source>
        <dbReference type="ARBA" id="ARBA00022741"/>
    </source>
</evidence>
<dbReference type="EC" id="2.7.11.1" evidence="1"/>
<dbReference type="AlphaFoldDB" id="A0A9P9G2X1"/>
<dbReference type="Pfam" id="PF00069">
    <property type="entry name" value="Pkinase"/>
    <property type="match status" value="1"/>
</dbReference>
<keyword evidence="6 9" id="KW-0067">ATP-binding</keyword>
<dbReference type="PANTHER" id="PTHR24361">
    <property type="entry name" value="MITOGEN-ACTIVATED KINASE KINASE KINASE"/>
    <property type="match status" value="1"/>
</dbReference>
<dbReference type="SMART" id="SM00220">
    <property type="entry name" value="S_TKc"/>
    <property type="match status" value="1"/>
</dbReference>
<evidence type="ECO:0000256" key="3">
    <source>
        <dbReference type="ARBA" id="ARBA00022679"/>
    </source>
</evidence>
<sequence length="506" mass="56009">MHTEDFLSSQATNEDPTLPGAVAGEATVILTPETADAGLAFFEVAEWLNQQSSNPELLPAREHAGKGWTLGSLREGYSLNDLVLCLRPDNGTIYGVRRHQAVLQVHNTGLIYLQSASDRAQTYLNEKRISRGINLLKDAVIAVTFRRLRYRVKYARFSRSETYQDRLYKYLQDIIGVQTSQSALALTPTPAEQGGIKIGQWTLTTGTIGHGASGRVSVAINNKGKLVALKRMTVGKDRRWAQELQRKLEMLTSLARSRDENRLLGLVEVITDDGKGINRTADLWFVLEPAVADTLHSASLKGLFGEGDQRLCISGIIVQDLLGAVDFLHQNGWLHGDIKPTNIGIRTWTRDAKSIVLLDLDGAQKAPTPGQQLPVTLGAGGTIGWLSPEREMTGYTEKTDVWAIGVTALWMIHGRHPWNSSYNPWRHEDPTSERIRPLFHEMYTEGVANLTGIKNKALKEAIRAMIRHPYAEKNSQKGARVSAAQALDMLSGKSEQPRKKARDSGH</sequence>
<evidence type="ECO:0000256" key="7">
    <source>
        <dbReference type="ARBA" id="ARBA00047899"/>
    </source>
</evidence>
<dbReference type="Gene3D" id="1.10.510.10">
    <property type="entry name" value="Transferase(Phosphotransferase) domain 1"/>
    <property type="match status" value="1"/>
</dbReference>
<evidence type="ECO:0000313" key="13">
    <source>
        <dbReference type="Proteomes" id="UP000736672"/>
    </source>
</evidence>
<reference evidence="12" key="1">
    <citation type="journal article" date="2021" name="Nat. Commun.">
        <title>Genetic determinants of endophytism in the Arabidopsis root mycobiome.</title>
        <authorList>
            <person name="Mesny F."/>
            <person name="Miyauchi S."/>
            <person name="Thiergart T."/>
            <person name="Pickel B."/>
            <person name="Atanasova L."/>
            <person name="Karlsson M."/>
            <person name="Huettel B."/>
            <person name="Barry K.W."/>
            <person name="Haridas S."/>
            <person name="Chen C."/>
            <person name="Bauer D."/>
            <person name="Andreopoulos W."/>
            <person name="Pangilinan J."/>
            <person name="LaButti K."/>
            <person name="Riley R."/>
            <person name="Lipzen A."/>
            <person name="Clum A."/>
            <person name="Drula E."/>
            <person name="Henrissat B."/>
            <person name="Kohler A."/>
            <person name="Grigoriev I.V."/>
            <person name="Martin F.M."/>
            <person name="Hacquard S."/>
        </authorList>
    </citation>
    <scope>NUCLEOTIDE SEQUENCE</scope>
    <source>
        <strain evidence="12">FSSC 5 MPI-SDFR-AT-0091</strain>
    </source>
</reference>
<feature type="binding site" evidence="9">
    <location>
        <position position="236"/>
    </location>
    <ligand>
        <name>ATP</name>
        <dbReference type="ChEBI" id="CHEBI:30616"/>
    </ligand>
</feature>
<comment type="catalytic activity">
    <reaction evidence="7">
        <text>L-threonyl-[protein] + ATP = O-phospho-L-threonyl-[protein] + ADP + H(+)</text>
        <dbReference type="Rhea" id="RHEA:46608"/>
        <dbReference type="Rhea" id="RHEA-COMP:11060"/>
        <dbReference type="Rhea" id="RHEA-COMP:11605"/>
        <dbReference type="ChEBI" id="CHEBI:15378"/>
        <dbReference type="ChEBI" id="CHEBI:30013"/>
        <dbReference type="ChEBI" id="CHEBI:30616"/>
        <dbReference type="ChEBI" id="CHEBI:61977"/>
        <dbReference type="ChEBI" id="CHEBI:456216"/>
        <dbReference type="EC" id="2.7.11.1"/>
    </reaction>
</comment>
<comment type="catalytic activity">
    <reaction evidence="8">
        <text>L-seryl-[protein] + ATP = O-phospho-L-seryl-[protein] + ADP + H(+)</text>
        <dbReference type="Rhea" id="RHEA:17989"/>
        <dbReference type="Rhea" id="RHEA-COMP:9863"/>
        <dbReference type="Rhea" id="RHEA-COMP:11604"/>
        <dbReference type="ChEBI" id="CHEBI:15378"/>
        <dbReference type="ChEBI" id="CHEBI:29999"/>
        <dbReference type="ChEBI" id="CHEBI:30616"/>
        <dbReference type="ChEBI" id="CHEBI:83421"/>
        <dbReference type="ChEBI" id="CHEBI:456216"/>
        <dbReference type="EC" id="2.7.11.1"/>
    </reaction>
</comment>
<proteinExistence type="predicted"/>
<evidence type="ECO:0000256" key="10">
    <source>
        <dbReference type="SAM" id="MobiDB-lite"/>
    </source>
</evidence>
<keyword evidence="3" id="KW-0808">Transferase</keyword>
<feature type="compositionally biased region" description="Basic and acidic residues" evidence="10">
    <location>
        <begin position="495"/>
        <end position="506"/>
    </location>
</feature>
<evidence type="ECO:0000256" key="1">
    <source>
        <dbReference type="ARBA" id="ARBA00012513"/>
    </source>
</evidence>
<keyword evidence="13" id="KW-1185">Reference proteome</keyword>
<dbReference type="GO" id="GO:0005524">
    <property type="term" value="F:ATP binding"/>
    <property type="evidence" value="ECO:0007669"/>
    <property type="project" value="UniProtKB-UniRule"/>
</dbReference>
<dbReference type="GO" id="GO:0005737">
    <property type="term" value="C:cytoplasm"/>
    <property type="evidence" value="ECO:0007669"/>
    <property type="project" value="TreeGrafter"/>
</dbReference>
<feature type="compositionally biased region" description="Polar residues" evidence="10">
    <location>
        <begin position="1"/>
        <end position="15"/>
    </location>
</feature>
<accession>A0A9P9G2X1</accession>
<dbReference type="Proteomes" id="UP000736672">
    <property type="component" value="Unassembled WGS sequence"/>
</dbReference>
<dbReference type="InterPro" id="IPR000719">
    <property type="entry name" value="Prot_kinase_dom"/>
</dbReference>